<protein>
    <recommendedName>
        <fullName evidence="4">Peroxidase</fullName>
    </recommendedName>
</protein>
<dbReference type="InterPro" id="IPR055828">
    <property type="entry name" value="DUF7405"/>
</dbReference>
<name>A0ABP3S646_9ACTN</name>
<comment type="caution">
    <text evidence="2">The sequence shown here is derived from an EMBL/GenBank/DDBJ whole genome shotgun (WGS) entry which is preliminary data.</text>
</comment>
<organism evidence="2 3">
    <name type="scientific">Sporichthya brevicatena</name>
    <dbReference type="NCBI Taxonomy" id="171442"/>
    <lineage>
        <taxon>Bacteria</taxon>
        <taxon>Bacillati</taxon>
        <taxon>Actinomycetota</taxon>
        <taxon>Actinomycetes</taxon>
        <taxon>Sporichthyales</taxon>
        <taxon>Sporichthyaceae</taxon>
        <taxon>Sporichthya</taxon>
    </lineage>
</organism>
<keyword evidence="3" id="KW-1185">Reference proteome</keyword>
<evidence type="ECO:0008006" key="4">
    <source>
        <dbReference type="Google" id="ProtNLM"/>
    </source>
</evidence>
<evidence type="ECO:0000313" key="2">
    <source>
        <dbReference type="EMBL" id="GAA0623987.1"/>
    </source>
</evidence>
<accession>A0ABP3S646</accession>
<reference evidence="3" key="1">
    <citation type="journal article" date="2019" name="Int. J. Syst. Evol. Microbiol.">
        <title>The Global Catalogue of Microorganisms (GCM) 10K type strain sequencing project: providing services to taxonomists for standard genome sequencing and annotation.</title>
        <authorList>
            <consortium name="The Broad Institute Genomics Platform"/>
            <consortium name="The Broad Institute Genome Sequencing Center for Infectious Disease"/>
            <person name="Wu L."/>
            <person name="Ma J."/>
        </authorList>
    </citation>
    <scope>NUCLEOTIDE SEQUENCE [LARGE SCALE GENOMIC DNA]</scope>
    <source>
        <strain evidence="3">JCM 10671</strain>
    </source>
</reference>
<gene>
    <name evidence="2" type="ORF">GCM10009547_28890</name>
</gene>
<sequence>MAEAFDWTTVVDYTRRVPVDPPLTQYELPGITEEMHKDVPVAVVPLWHAVVTGRLAFPADDRATLRTAQARLDRALAEIERVYPLQPGGLFVQVAYGTPYFRERLPASLTDEFMPKSVMPGSEGDWALVDSIRFPMDPPDLLLEQNDICFHFKSDYRHHIEDVLDALFSPGDRRLNGIPAQGVFIGDLVTVTSTRRGFAGRSMPKLVGERLGIPGADRIPDGAMLFLGFTSSHVHGLAAGNLASFETLPGFTDQLPGSYFAHGTAMHLSHIALDLKRWYSFTPQERLHRMFHPRRTETEEILSPDQSPATTTFREERDDDAARYRLVGHNEQMQFLSRVETDTVTAYGEKVERGTAFFLRQDFDTVENPFGFSVDEPVSTEPRAGVHFVGLGPCSQHYELMRREMDSPDLKERHALPDENLGFTDVLTTTHRQNYLLPPRAHRSFPLAEVLVR</sequence>
<evidence type="ECO:0000313" key="3">
    <source>
        <dbReference type="Proteomes" id="UP001500957"/>
    </source>
</evidence>
<dbReference type="Pfam" id="PF24152">
    <property type="entry name" value="DUF7405"/>
    <property type="match status" value="1"/>
</dbReference>
<dbReference type="EMBL" id="BAAAHE010000023">
    <property type="protein sequence ID" value="GAA0623987.1"/>
    <property type="molecule type" value="Genomic_DNA"/>
</dbReference>
<evidence type="ECO:0000256" key="1">
    <source>
        <dbReference type="SAM" id="MobiDB-lite"/>
    </source>
</evidence>
<dbReference type="Proteomes" id="UP001500957">
    <property type="component" value="Unassembled WGS sequence"/>
</dbReference>
<dbReference type="RefSeq" id="WP_344605921.1">
    <property type="nucleotide sequence ID" value="NZ_BAAAHE010000023.1"/>
</dbReference>
<proteinExistence type="predicted"/>
<feature type="region of interest" description="Disordered" evidence="1">
    <location>
        <begin position="296"/>
        <end position="318"/>
    </location>
</feature>